<evidence type="ECO:0000313" key="3">
    <source>
        <dbReference type="EMBL" id="MCA2016065.1"/>
    </source>
</evidence>
<dbReference type="InterPro" id="IPR041584">
    <property type="entry name" value="Put_pPIWI_pnuc_2"/>
</dbReference>
<evidence type="ECO:0000313" key="4">
    <source>
        <dbReference type="Proteomes" id="UP001199044"/>
    </source>
</evidence>
<dbReference type="InterPro" id="IPR040556">
    <property type="entry name" value="pP_pnuc_1"/>
</dbReference>
<gene>
    <name evidence="3" type="ORF">LDJ79_08080</name>
</gene>
<keyword evidence="4" id="KW-1185">Reference proteome</keyword>
<protein>
    <submittedName>
        <fullName evidence="3">Uncharacterized protein</fullName>
    </submittedName>
</protein>
<feature type="domain" description="Predicted pPIWI-associating nuclease group 2" evidence="2">
    <location>
        <begin position="150"/>
        <end position="266"/>
    </location>
</feature>
<dbReference type="Proteomes" id="UP001199044">
    <property type="component" value="Unassembled WGS sequence"/>
</dbReference>
<evidence type="ECO:0000259" key="1">
    <source>
        <dbReference type="Pfam" id="PF18165"/>
    </source>
</evidence>
<sequence length="269" mass="30700">MEEQIESYLATDFEKKLFLASIAYLDNTDDPLRINSFAYSLRELIRNVFERRAPEEKVNSCSWFKKETDNGKPSRKQRYIYCVQGGLSHKFVSDELGMDVLEPWKEIKETIDSLSKFTHVNETTFDITDDECQSLSDEALSILLSIFNMIEDTRNELHSELASHIDSELMSTFISNSMPDIDILSHQSYVEHSEVTDYELTDIDDLEVKFKGEGIAHVSQNYGKGDDACEINEEYAFEFTGASSVAKPYALSIPPESISIDVSSWFGEE</sequence>
<dbReference type="RefSeq" id="WP_225250213.1">
    <property type="nucleotide sequence ID" value="NZ_JAIWIU010000044.1"/>
</dbReference>
<comment type="caution">
    <text evidence="3">The sequence shown here is derived from an EMBL/GenBank/DDBJ whole genome shotgun (WGS) entry which is preliminary data.</text>
</comment>
<dbReference type="Pfam" id="PF18165">
    <property type="entry name" value="pP_pnuc_1"/>
    <property type="match status" value="1"/>
</dbReference>
<accession>A0ABS7YK62</accession>
<feature type="domain" description="Predicted pPIWI-associating nuclease" evidence="1">
    <location>
        <begin position="8"/>
        <end position="143"/>
    </location>
</feature>
<evidence type="ECO:0000259" key="2">
    <source>
        <dbReference type="Pfam" id="PF18166"/>
    </source>
</evidence>
<name>A0ABS7YK62_9VIBR</name>
<organism evidence="3 4">
    <name type="scientific">Vibrio tritonius</name>
    <dbReference type="NCBI Taxonomy" id="1435069"/>
    <lineage>
        <taxon>Bacteria</taxon>
        <taxon>Pseudomonadati</taxon>
        <taxon>Pseudomonadota</taxon>
        <taxon>Gammaproteobacteria</taxon>
        <taxon>Vibrionales</taxon>
        <taxon>Vibrionaceae</taxon>
        <taxon>Vibrio</taxon>
    </lineage>
</organism>
<reference evidence="4" key="1">
    <citation type="submission" date="2023-07" db="EMBL/GenBank/DDBJ databases">
        <title>Molecular identification of indigenous halophilic bacteria isolated from red sea cost, biodegradation of synthetic dyes and assessment of degraded metabolite toxicity.</title>
        <authorList>
            <person name="Chaieb K."/>
            <person name="Altayb H.N."/>
        </authorList>
    </citation>
    <scope>NUCLEOTIDE SEQUENCE [LARGE SCALE GENOMIC DNA]</scope>
    <source>
        <strain evidence="4">K20</strain>
    </source>
</reference>
<proteinExistence type="predicted"/>
<dbReference type="EMBL" id="JAIWIU010000044">
    <property type="protein sequence ID" value="MCA2016065.1"/>
    <property type="molecule type" value="Genomic_DNA"/>
</dbReference>
<dbReference type="Pfam" id="PF18166">
    <property type="entry name" value="pP_pnuc_2"/>
    <property type="match status" value="1"/>
</dbReference>